<evidence type="ECO:0000259" key="16">
    <source>
        <dbReference type="PROSITE" id="PS51910"/>
    </source>
</evidence>
<feature type="domain" description="Chitin-binding type-1" evidence="15">
    <location>
        <begin position="18"/>
        <end position="62"/>
    </location>
</feature>
<accession>A0ABR1SCZ9</accession>
<name>A0ABR1SCZ9_9PEZI</name>
<organism evidence="17 18">
    <name type="scientific">Apiospora rasikravindrae</name>
    <dbReference type="NCBI Taxonomy" id="990691"/>
    <lineage>
        <taxon>Eukaryota</taxon>
        <taxon>Fungi</taxon>
        <taxon>Dikarya</taxon>
        <taxon>Ascomycota</taxon>
        <taxon>Pezizomycotina</taxon>
        <taxon>Sordariomycetes</taxon>
        <taxon>Xylariomycetidae</taxon>
        <taxon>Amphisphaeriales</taxon>
        <taxon>Apiosporaceae</taxon>
        <taxon>Apiospora</taxon>
    </lineage>
</organism>
<dbReference type="InterPro" id="IPR018371">
    <property type="entry name" value="Chitin-binding_1_CS"/>
</dbReference>
<evidence type="ECO:0000259" key="15">
    <source>
        <dbReference type="PROSITE" id="PS50941"/>
    </source>
</evidence>
<dbReference type="PANTHER" id="PTHR11177">
    <property type="entry name" value="CHITINASE"/>
    <property type="match status" value="1"/>
</dbReference>
<keyword evidence="14" id="KW-0732">Signal</keyword>
<dbReference type="InterPro" id="IPR001002">
    <property type="entry name" value="Chitin-bd_1"/>
</dbReference>
<dbReference type="SMART" id="SM00636">
    <property type="entry name" value="Glyco_18"/>
    <property type="match status" value="1"/>
</dbReference>
<keyword evidence="18" id="KW-1185">Reference proteome</keyword>
<dbReference type="InterPro" id="IPR029070">
    <property type="entry name" value="Chitinase_insertion_sf"/>
</dbReference>
<dbReference type="PROSITE" id="PS50941">
    <property type="entry name" value="CHIT_BIND_I_2"/>
    <property type="match status" value="1"/>
</dbReference>
<dbReference type="PANTHER" id="PTHR11177:SF333">
    <property type="entry name" value="CHITINASE"/>
    <property type="match status" value="1"/>
</dbReference>
<dbReference type="SUPFAM" id="SSF51445">
    <property type="entry name" value="(Trans)glycosidases"/>
    <property type="match status" value="1"/>
</dbReference>
<evidence type="ECO:0000256" key="5">
    <source>
        <dbReference type="ARBA" id="ARBA00022525"/>
    </source>
</evidence>
<evidence type="ECO:0000256" key="3">
    <source>
        <dbReference type="ARBA" id="ARBA00008682"/>
    </source>
</evidence>
<dbReference type="Gene3D" id="3.10.50.10">
    <property type="match status" value="1"/>
</dbReference>
<dbReference type="CDD" id="cd00035">
    <property type="entry name" value="ChtBD1"/>
    <property type="match status" value="1"/>
</dbReference>
<keyword evidence="6 12" id="KW-0147">Chitin-binding</keyword>
<dbReference type="InterPro" id="IPR001579">
    <property type="entry name" value="Glyco_hydro_18_chit_AS"/>
</dbReference>
<dbReference type="InterPro" id="IPR036861">
    <property type="entry name" value="Endochitinase-like_sf"/>
</dbReference>
<keyword evidence="11" id="KW-0624">Polysaccharide degradation</keyword>
<evidence type="ECO:0000256" key="14">
    <source>
        <dbReference type="SAM" id="SignalP"/>
    </source>
</evidence>
<gene>
    <name evidence="17" type="ORF">PG993_010999</name>
</gene>
<keyword evidence="10 13" id="KW-0326">Glycosidase</keyword>
<feature type="signal peptide" evidence="14">
    <location>
        <begin position="1"/>
        <end position="18"/>
    </location>
</feature>
<dbReference type="Gene3D" id="3.20.20.80">
    <property type="entry name" value="Glycosidases"/>
    <property type="match status" value="1"/>
</dbReference>
<evidence type="ECO:0000256" key="9">
    <source>
        <dbReference type="ARBA" id="ARBA00023277"/>
    </source>
</evidence>
<dbReference type="InterPro" id="IPR001223">
    <property type="entry name" value="Glyco_hydro18_cat"/>
</dbReference>
<evidence type="ECO:0000256" key="11">
    <source>
        <dbReference type="ARBA" id="ARBA00023326"/>
    </source>
</evidence>
<keyword evidence="5" id="KW-0964">Secreted</keyword>
<dbReference type="EMBL" id="JAQQWK010000010">
    <property type="protein sequence ID" value="KAK8029708.1"/>
    <property type="molecule type" value="Genomic_DNA"/>
</dbReference>
<dbReference type="Pfam" id="PF00704">
    <property type="entry name" value="Glyco_hydro_18"/>
    <property type="match status" value="1"/>
</dbReference>
<evidence type="ECO:0000313" key="18">
    <source>
        <dbReference type="Proteomes" id="UP001444661"/>
    </source>
</evidence>
<feature type="domain" description="GH18" evidence="16">
    <location>
        <begin position="113"/>
        <end position="468"/>
    </location>
</feature>
<keyword evidence="7 13" id="KW-0378">Hydrolase</keyword>
<evidence type="ECO:0000256" key="7">
    <source>
        <dbReference type="ARBA" id="ARBA00022801"/>
    </source>
</evidence>
<dbReference type="Gene3D" id="3.30.60.10">
    <property type="entry name" value="Endochitinase-like"/>
    <property type="match status" value="1"/>
</dbReference>
<proteinExistence type="inferred from homology"/>
<evidence type="ECO:0000256" key="2">
    <source>
        <dbReference type="ARBA" id="ARBA00004613"/>
    </source>
</evidence>
<feature type="chain" id="PRO_5047324904" description="chitinase" evidence="14">
    <location>
        <begin position="19"/>
        <end position="1215"/>
    </location>
</feature>
<dbReference type="PROSITE" id="PS51910">
    <property type="entry name" value="GH18_2"/>
    <property type="match status" value="1"/>
</dbReference>
<keyword evidence="9" id="KW-0119">Carbohydrate metabolism</keyword>
<protein>
    <recommendedName>
        <fullName evidence="4">chitinase</fullName>
        <ecNumber evidence="4">3.2.1.14</ecNumber>
    </recommendedName>
</protein>
<evidence type="ECO:0000256" key="1">
    <source>
        <dbReference type="ARBA" id="ARBA00000822"/>
    </source>
</evidence>
<evidence type="ECO:0000256" key="8">
    <source>
        <dbReference type="ARBA" id="ARBA00023024"/>
    </source>
</evidence>
<evidence type="ECO:0000256" key="12">
    <source>
        <dbReference type="PROSITE-ProRule" id="PRU00261"/>
    </source>
</evidence>
<keyword evidence="12" id="KW-1015">Disulfide bond</keyword>
<dbReference type="Proteomes" id="UP001444661">
    <property type="component" value="Unassembled WGS sequence"/>
</dbReference>
<dbReference type="InterPro" id="IPR017853">
    <property type="entry name" value="GH"/>
</dbReference>
<evidence type="ECO:0000256" key="13">
    <source>
        <dbReference type="RuleBase" id="RU000489"/>
    </source>
</evidence>
<evidence type="ECO:0000256" key="6">
    <source>
        <dbReference type="ARBA" id="ARBA00022669"/>
    </source>
</evidence>
<sequence length="1215" mass="136198">MLFSTLPLLGLLLAPVLAKECSADVPCKTGCCSKFGYCGLGPSYCEEKVCVNNCERKAQCDPGGFGEDFVEKTACPLNVCCSKHGFCGYTEEFCGKKEVKRPSCDVAPDTGFQRVVGYYESWSPGRACNQFFPEQIPSNVYTHINFAFAGIDPDTYQLVPSGKNDKDLYMRLANLKMRDPGLKVMIAVGGWSFNDPGPTATVFSDIARSEDAQKKFIKSVMSFIHTYAFDGIDLDWEYPTADDRSGRPEDFENFPKFMKNLKKSLGTNELSITLPASYWYLQNFDIKNLQPHVDFFNMMTYDFHGVWDKPNKSLGPHLNSHTNLTEIKGGLDLLWRNGISHDKVVMGLAFYGRGFTATSADCLEPGCTFESGSPAQACSGEISVMLNSEIDQVVESTGAKSRLDKEAAVKILTLDGNVWLTYDDKDTFQLKADFARSQCLSGVMVWAISHDTRDGKYSKVLAEVAPRLHNPRKRDTDGQDDDSGDDGFEIQDHYKLQCRWTNCNENCPADWVRMTRTDPGAPKDQYMVDGSGCDGRGVHCVAPQTIRFQNADGITITTGNVTVCITPGDNCPAGYREIGSNMDYCKNSKIPNDLATRGVVSYQAACCTTNVQSMTLYGQCNWDDWPRCGRGTCTGDRVAESSTGSGGAPCMDWTSLVSSHPMRSYCCDQPKEDQRLDECNCAKARCCRGNFKTTEKRYSNDQDIEWDAEIGDFFDDPGCPASDIYRDHGSWLLARSLISNETSLAIQARGDPALRWRQQAAAISLVTALFYGSRNPRPATIEIWNGRMRMATYDSLSYDNIRDYMRSRGADLFYRLGNTQAPHYIVCNLAALNAAIKRAASSYDCTCTRPDCCSEGDEACIGHSAAAPVLAKRTGPEDYKWKFNDVGGRPVEINWRSPGVGIRSLFRNTRSSNRSMTTTNKDAVQYYSPTELDPVTHRDKLKNAWTYDPNCDNPWPLLTDILINGVISIGYDNDHPLERQMWILWGDHAITGELDMADASIGDFEVGGVFYKVPVEFFEIDLQAVASTQGTFIQRIMDALGSRSNWQVMTVMVRDLNQRKARVWTARDTQLTALKMEHYIEGNKKGQGMNHATAIEEISKTLTAYLWHLYPDPLLQLRTVVHAERRIIREAENHFAQRRPGVPIYALAHWDAWFAIHLERMKTVVQNWAKKYLEMLAIHPNVANDPTLSARVNRLYQITNRLQDIPKDDFFPVLP</sequence>
<comment type="catalytic activity">
    <reaction evidence="1">
        <text>Random endo-hydrolysis of N-acetyl-beta-D-glucosaminide (1-&gt;4)-beta-linkages in chitin and chitodextrins.</text>
        <dbReference type="EC" id="3.2.1.14"/>
    </reaction>
</comment>
<dbReference type="EC" id="3.2.1.14" evidence="4"/>
<dbReference type="PROSITE" id="PS00026">
    <property type="entry name" value="CHIT_BIND_I_1"/>
    <property type="match status" value="1"/>
</dbReference>
<dbReference type="CDD" id="cd06922">
    <property type="entry name" value="ChtBD1_GH18_1"/>
    <property type="match status" value="1"/>
</dbReference>
<comment type="subcellular location">
    <subcellularLocation>
        <location evidence="2">Secreted</location>
    </subcellularLocation>
</comment>
<evidence type="ECO:0000313" key="17">
    <source>
        <dbReference type="EMBL" id="KAK8029708.1"/>
    </source>
</evidence>
<dbReference type="PROSITE" id="PS01095">
    <property type="entry name" value="GH18_1"/>
    <property type="match status" value="1"/>
</dbReference>
<keyword evidence="8" id="KW-0146">Chitin degradation</keyword>
<feature type="disulfide bond" evidence="12">
    <location>
        <begin position="31"/>
        <end position="45"/>
    </location>
</feature>
<dbReference type="SUPFAM" id="SSF57016">
    <property type="entry name" value="Plant lectins/antimicrobial peptides"/>
    <property type="match status" value="1"/>
</dbReference>
<dbReference type="Pfam" id="PF00187">
    <property type="entry name" value="Chitin_bind_1"/>
    <property type="match status" value="1"/>
</dbReference>
<reference evidence="17 18" key="1">
    <citation type="submission" date="2023-01" db="EMBL/GenBank/DDBJ databases">
        <title>Analysis of 21 Apiospora genomes using comparative genomics revels a genus with tremendous synthesis potential of carbohydrate active enzymes and secondary metabolites.</title>
        <authorList>
            <person name="Sorensen T."/>
        </authorList>
    </citation>
    <scope>NUCLEOTIDE SEQUENCE [LARGE SCALE GENOMIC DNA]</scope>
    <source>
        <strain evidence="17 18">CBS 33761</strain>
    </source>
</reference>
<evidence type="ECO:0000256" key="10">
    <source>
        <dbReference type="ARBA" id="ARBA00023295"/>
    </source>
</evidence>
<dbReference type="InterPro" id="IPR050314">
    <property type="entry name" value="Glycosyl_Hydrlase_18"/>
</dbReference>
<comment type="caution">
    <text evidence="17">The sequence shown here is derived from an EMBL/GenBank/DDBJ whole genome shotgun (WGS) entry which is preliminary data.</text>
</comment>
<dbReference type="InterPro" id="IPR011583">
    <property type="entry name" value="Chitinase_II/V-like_cat"/>
</dbReference>
<comment type="similarity">
    <text evidence="3">Belongs to the glycosyl hydrolase 18 family. Chitinase class V subfamily.</text>
</comment>
<dbReference type="SMART" id="SM00270">
    <property type="entry name" value="ChtBD1"/>
    <property type="match status" value="2"/>
</dbReference>
<dbReference type="SUPFAM" id="SSF54556">
    <property type="entry name" value="Chitinase insertion domain"/>
    <property type="match status" value="1"/>
</dbReference>
<comment type="caution">
    <text evidence="12">Lacks conserved residue(s) required for the propagation of feature annotation.</text>
</comment>
<evidence type="ECO:0000256" key="4">
    <source>
        <dbReference type="ARBA" id="ARBA00012729"/>
    </source>
</evidence>